<feature type="region of interest" description="Disordered" evidence="1">
    <location>
        <begin position="1"/>
        <end position="23"/>
    </location>
</feature>
<evidence type="ECO:0000313" key="3">
    <source>
        <dbReference type="EMBL" id="TPX58056.1"/>
    </source>
</evidence>
<proteinExistence type="predicted"/>
<name>A0A507E2J6_9FUNG</name>
<feature type="transmembrane region" description="Helical" evidence="2">
    <location>
        <begin position="60"/>
        <end position="81"/>
    </location>
</feature>
<reference evidence="3 4" key="1">
    <citation type="journal article" date="2019" name="Sci. Rep.">
        <title>Comparative genomics of chytrid fungi reveal insights into the obligate biotrophic and pathogenic lifestyle of Synchytrium endobioticum.</title>
        <authorList>
            <person name="van de Vossenberg B.T.L.H."/>
            <person name="Warris S."/>
            <person name="Nguyen H.D.T."/>
            <person name="van Gent-Pelzer M.P.E."/>
            <person name="Joly D.L."/>
            <person name="van de Geest H.C."/>
            <person name="Bonants P.J.M."/>
            <person name="Smith D.S."/>
            <person name="Levesque C.A."/>
            <person name="van der Lee T.A.J."/>
        </authorList>
    </citation>
    <scope>NUCLEOTIDE SEQUENCE [LARGE SCALE GENOMIC DNA]</scope>
    <source>
        <strain evidence="3 4">CBS 809.83</strain>
    </source>
</reference>
<comment type="caution">
    <text evidence="3">The sequence shown here is derived from an EMBL/GenBank/DDBJ whole genome shotgun (WGS) entry which is preliminary data.</text>
</comment>
<dbReference type="Proteomes" id="UP000318582">
    <property type="component" value="Unassembled WGS sequence"/>
</dbReference>
<accession>A0A507E2J6</accession>
<evidence type="ECO:0000256" key="1">
    <source>
        <dbReference type="SAM" id="MobiDB-lite"/>
    </source>
</evidence>
<protein>
    <submittedName>
        <fullName evidence="3">Uncharacterized protein</fullName>
    </submittedName>
</protein>
<evidence type="ECO:0000256" key="2">
    <source>
        <dbReference type="SAM" id="Phobius"/>
    </source>
</evidence>
<dbReference type="AlphaFoldDB" id="A0A507E2J6"/>
<organism evidence="3 4">
    <name type="scientific">Powellomyces hirtus</name>
    <dbReference type="NCBI Taxonomy" id="109895"/>
    <lineage>
        <taxon>Eukaryota</taxon>
        <taxon>Fungi</taxon>
        <taxon>Fungi incertae sedis</taxon>
        <taxon>Chytridiomycota</taxon>
        <taxon>Chytridiomycota incertae sedis</taxon>
        <taxon>Chytridiomycetes</taxon>
        <taxon>Spizellomycetales</taxon>
        <taxon>Powellomycetaceae</taxon>
        <taxon>Powellomyces</taxon>
    </lineage>
</organism>
<keyword evidence="2" id="KW-0812">Transmembrane</keyword>
<keyword evidence="2" id="KW-0472">Membrane</keyword>
<keyword evidence="4" id="KW-1185">Reference proteome</keyword>
<sequence length="307" mass="33541">MNGHPQPYNGQAQGQAYGPPHQQEAAPYHLESQDALPTTTKSARRHTYCCCFHTRRTCCLAVLIPLFAILFTIAFLIFWFWPYMPEYGRSDPYVPTQSGNVAAFAPYLPGNSEWQPGLRPAVPQTLDPSATLGFAYGLGMDVWVNNRRNRFDIAADRVDVVGKIKGEDGQYVDTNKFNLTVNMVNVNFPKNANTTVPIPLTLRYSTPLSTLTSATRDPVLQLLSSSCNQKILSYTPSGASPPLTLDFNVNIAPRILRAFNVPIKINVGPVNLPCPPEMKAFLADLDAKFGALGQVGAGVLEAVRGAG</sequence>
<dbReference type="EMBL" id="QEAQ01000042">
    <property type="protein sequence ID" value="TPX58056.1"/>
    <property type="molecule type" value="Genomic_DNA"/>
</dbReference>
<keyword evidence="2" id="KW-1133">Transmembrane helix</keyword>
<gene>
    <name evidence="3" type="ORF">PhCBS80983_g03405</name>
</gene>
<evidence type="ECO:0000313" key="4">
    <source>
        <dbReference type="Proteomes" id="UP000318582"/>
    </source>
</evidence>